<keyword evidence="4" id="KW-1185">Reference proteome</keyword>
<dbReference type="Pfam" id="PF07883">
    <property type="entry name" value="Cupin_2"/>
    <property type="match status" value="1"/>
</dbReference>
<dbReference type="CDD" id="cd02225">
    <property type="entry name" value="cupin_PA3510-like"/>
    <property type="match status" value="1"/>
</dbReference>
<dbReference type="EMBL" id="CP060714">
    <property type="protein sequence ID" value="QNN55396.1"/>
    <property type="molecule type" value="Genomic_DNA"/>
</dbReference>
<dbReference type="InterPro" id="IPR011051">
    <property type="entry name" value="RmlC_Cupin_sf"/>
</dbReference>
<reference evidence="3 4" key="1">
    <citation type="submission" date="2020-08" db="EMBL/GenBank/DDBJ databases">
        <title>Genome sequence of Diaphorobacter ruginosibacter DSM 27467T.</title>
        <authorList>
            <person name="Hyun D.-W."/>
            <person name="Bae J.-W."/>
        </authorList>
    </citation>
    <scope>NUCLEOTIDE SEQUENCE [LARGE SCALE GENOMIC DNA]</scope>
    <source>
        <strain evidence="3 4">DSM 27467</strain>
    </source>
</reference>
<dbReference type="SUPFAM" id="SSF51182">
    <property type="entry name" value="RmlC-like cupins"/>
    <property type="match status" value="1"/>
</dbReference>
<evidence type="ECO:0000256" key="1">
    <source>
        <dbReference type="SAM" id="MobiDB-lite"/>
    </source>
</evidence>
<gene>
    <name evidence="3" type="ORF">H9K76_11970</name>
</gene>
<feature type="compositionally biased region" description="Polar residues" evidence="1">
    <location>
        <begin position="1"/>
        <end position="11"/>
    </location>
</feature>
<dbReference type="AlphaFoldDB" id="A0A7G9RIH1"/>
<protein>
    <submittedName>
        <fullName evidence="3">Cupin domain-containing protein</fullName>
    </submittedName>
</protein>
<sequence>MSNAAQQSSEPRSWDRPEGASFGQWMESRVARFSTRKYDFDALKFQADFDPKYRRGQMRYIGTGGTGVAADSNTIAAEHFTFSTMVIPAGNEGPSHLHTDVEEVFFLIRGKLKLVLEKDGERFETILTDRDVVSVPPGVYREEINIGDEDALMCVMLGAKKPITPTYPADHPLASIKR</sequence>
<dbReference type="PANTHER" id="PTHR43346:SF1">
    <property type="entry name" value="QUERCETIN 2,3-DIOXYGENASE-RELATED"/>
    <property type="match status" value="1"/>
</dbReference>
<dbReference type="PANTHER" id="PTHR43346">
    <property type="entry name" value="LIGAND BINDING DOMAIN PROTEIN, PUTATIVE (AFU_ORTHOLOGUE AFUA_6G14370)-RELATED"/>
    <property type="match status" value="1"/>
</dbReference>
<evidence type="ECO:0000313" key="4">
    <source>
        <dbReference type="Proteomes" id="UP000515811"/>
    </source>
</evidence>
<proteinExistence type="predicted"/>
<evidence type="ECO:0000259" key="2">
    <source>
        <dbReference type="Pfam" id="PF07883"/>
    </source>
</evidence>
<accession>A0A7G9RIH1</accession>
<dbReference type="Gene3D" id="2.60.120.10">
    <property type="entry name" value="Jelly Rolls"/>
    <property type="match status" value="1"/>
</dbReference>
<dbReference type="KEGG" id="drg:H9K76_11970"/>
<organism evidence="3 4">
    <name type="scientific">Diaphorobacter ruginosibacter</name>
    <dbReference type="NCBI Taxonomy" id="1715720"/>
    <lineage>
        <taxon>Bacteria</taxon>
        <taxon>Pseudomonadati</taxon>
        <taxon>Pseudomonadota</taxon>
        <taxon>Betaproteobacteria</taxon>
        <taxon>Burkholderiales</taxon>
        <taxon>Comamonadaceae</taxon>
        <taxon>Diaphorobacter</taxon>
    </lineage>
</organism>
<dbReference type="InterPro" id="IPR013096">
    <property type="entry name" value="Cupin_2"/>
</dbReference>
<feature type="region of interest" description="Disordered" evidence="1">
    <location>
        <begin position="1"/>
        <end position="20"/>
    </location>
</feature>
<feature type="domain" description="Cupin type-2" evidence="2">
    <location>
        <begin position="84"/>
        <end position="153"/>
    </location>
</feature>
<dbReference type="Proteomes" id="UP000515811">
    <property type="component" value="Chromosome"/>
</dbReference>
<dbReference type="InterPro" id="IPR052538">
    <property type="entry name" value="Flavonoid_dioxygenase-like"/>
</dbReference>
<dbReference type="RefSeq" id="WP_187595669.1">
    <property type="nucleotide sequence ID" value="NZ_CP060714.1"/>
</dbReference>
<evidence type="ECO:0000313" key="3">
    <source>
        <dbReference type="EMBL" id="QNN55396.1"/>
    </source>
</evidence>
<name>A0A7G9RIH1_9BURK</name>
<dbReference type="InterPro" id="IPR014710">
    <property type="entry name" value="RmlC-like_jellyroll"/>
</dbReference>